<evidence type="ECO:0000256" key="6">
    <source>
        <dbReference type="ARBA" id="ARBA00023316"/>
    </source>
</evidence>
<evidence type="ECO:0000256" key="4">
    <source>
        <dbReference type="ARBA" id="ARBA00023136"/>
    </source>
</evidence>
<dbReference type="OrthoDB" id="9814591at2"/>
<dbReference type="AlphaFoldDB" id="A0A4R6K077"/>
<keyword evidence="4 7" id="KW-0472">Membrane</keyword>
<name>A0A4R6K077_9ACTN</name>
<dbReference type="Proteomes" id="UP000294901">
    <property type="component" value="Unassembled WGS sequence"/>
</dbReference>
<evidence type="ECO:0000256" key="5">
    <source>
        <dbReference type="ARBA" id="ARBA00023239"/>
    </source>
</evidence>
<keyword evidence="3 7" id="KW-1133">Transmembrane helix</keyword>
<feature type="region of interest" description="Disordered" evidence="8">
    <location>
        <begin position="9"/>
        <end position="30"/>
    </location>
</feature>
<dbReference type="RefSeq" id="WP_133875601.1">
    <property type="nucleotide sequence ID" value="NZ_BOMD01000024.1"/>
</dbReference>
<reference evidence="9 10" key="1">
    <citation type="submission" date="2019-03" db="EMBL/GenBank/DDBJ databases">
        <title>Sequencing the genomes of 1000 actinobacteria strains.</title>
        <authorList>
            <person name="Klenk H.-P."/>
        </authorList>
    </citation>
    <scope>NUCLEOTIDE SEQUENCE [LARGE SCALE GENOMIC DNA]</scope>
    <source>
        <strain evidence="9 10">DSM 43805</strain>
    </source>
</reference>
<dbReference type="GO" id="GO:0009252">
    <property type="term" value="P:peptidoglycan biosynthetic process"/>
    <property type="evidence" value="ECO:0007669"/>
    <property type="project" value="UniProtKB-UniRule"/>
</dbReference>
<organism evidence="9 10">
    <name type="scientific">Paractinoplanes brasiliensis</name>
    <dbReference type="NCBI Taxonomy" id="52695"/>
    <lineage>
        <taxon>Bacteria</taxon>
        <taxon>Bacillati</taxon>
        <taxon>Actinomycetota</taxon>
        <taxon>Actinomycetes</taxon>
        <taxon>Micromonosporales</taxon>
        <taxon>Micromonosporaceae</taxon>
        <taxon>Paractinoplanes</taxon>
    </lineage>
</organism>
<evidence type="ECO:0000256" key="7">
    <source>
        <dbReference type="HAMAP-Rule" id="MF_02065"/>
    </source>
</evidence>
<comment type="function">
    <text evidence="7">Functions as a peptidoglycan terminase that cleaves nascent peptidoglycan strands endolytically to terminate their elongation.</text>
</comment>
<accession>A0A4R6K077</accession>
<protein>
    <recommendedName>
        <fullName evidence="7">Endolytic murein transglycosylase</fullName>
        <ecNumber evidence="7">4.2.2.29</ecNumber>
    </recommendedName>
    <alternativeName>
        <fullName evidence="7">Peptidoglycan lytic transglycosylase</fullName>
    </alternativeName>
    <alternativeName>
        <fullName evidence="7">Peptidoglycan polymerization terminase</fullName>
    </alternativeName>
</protein>
<dbReference type="Pfam" id="PF02618">
    <property type="entry name" value="YceG"/>
    <property type="match status" value="1"/>
</dbReference>
<dbReference type="PANTHER" id="PTHR30518">
    <property type="entry name" value="ENDOLYTIC MUREIN TRANSGLYCOSYLASE"/>
    <property type="match status" value="1"/>
</dbReference>
<dbReference type="Gene3D" id="3.30.1490.480">
    <property type="entry name" value="Endolytic murein transglycosylase"/>
    <property type="match status" value="1"/>
</dbReference>
<evidence type="ECO:0000256" key="1">
    <source>
        <dbReference type="ARBA" id="ARBA00022475"/>
    </source>
</evidence>
<comment type="catalytic activity">
    <reaction evidence="7">
        <text>a peptidoglycan chain = a peptidoglycan chain with N-acetyl-1,6-anhydromuramyl-[peptide] at the reducing end + a peptidoglycan chain with N-acetylglucosamine at the non-reducing end.</text>
        <dbReference type="EC" id="4.2.2.29"/>
    </reaction>
</comment>
<evidence type="ECO:0000256" key="2">
    <source>
        <dbReference type="ARBA" id="ARBA00022692"/>
    </source>
</evidence>
<keyword evidence="5 7" id="KW-0456">Lyase</keyword>
<dbReference type="EMBL" id="SNWR01000001">
    <property type="protein sequence ID" value="TDO41602.1"/>
    <property type="molecule type" value="Genomic_DNA"/>
</dbReference>
<comment type="subcellular location">
    <subcellularLocation>
        <location evidence="7">Cell membrane</location>
        <topology evidence="7">Single-pass membrane protein</topology>
    </subcellularLocation>
</comment>
<dbReference type="GO" id="GO:0008932">
    <property type="term" value="F:lytic endotransglycosylase activity"/>
    <property type="evidence" value="ECO:0007669"/>
    <property type="project" value="UniProtKB-UniRule"/>
</dbReference>
<comment type="caution">
    <text evidence="9">The sequence shown here is derived from an EMBL/GenBank/DDBJ whole genome shotgun (WGS) entry which is preliminary data.</text>
</comment>
<dbReference type="InterPro" id="IPR003770">
    <property type="entry name" value="MLTG-like"/>
</dbReference>
<dbReference type="GO" id="GO:0071555">
    <property type="term" value="P:cell wall organization"/>
    <property type="evidence" value="ECO:0007669"/>
    <property type="project" value="UniProtKB-KW"/>
</dbReference>
<keyword evidence="2 7" id="KW-0812">Transmembrane</keyword>
<dbReference type="CDD" id="cd08010">
    <property type="entry name" value="MltG_like"/>
    <property type="match status" value="1"/>
</dbReference>
<keyword evidence="6 7" id="KW-0961">Cell wall biogenesis/degradation</keyword>
<comment type="similarity">
    <text evidence="7">Belongs to the transglycosylase MltG family.</text>
</comment>
<dbReference type="GO" id="GO:0005886">
    <property type="term" value="C:plasma membrane"/>
    <property type="evidence" value="ECO:0007669"/>
    <property type="project" value="UniProtKB-SubCell"/>
</dbReference>
<dbReference type="EC" id="4.2.2.29" evidence="7"/>
<feature type="compositionally biased region" description="Basic residues" evidence="8">
    <location>
        <begin position="17"/>
        <end position="30"/>
    </location>
</feature>
<evidence type="ECO:0000313" key="10">
    <source>
        <dbReference type="Proteomes" id="UP000294901"/>
    </source>
</evidence>
<sequence>MIDELDLAFDEHADKTKPRHRRGRGGKKSTGKSGIAFVMAFVLLAALGGGVYFGYNKVKGFFTAADYDGAGGEPIQVTIEKNATLTDIGNTLVDVDVVKSTKAFVNAADANPKGKNIQSGTYNLKKQMSAENAVTLLLDPKSRVTKGVTFREGLTMMQTFTLLSKATKIPEDDFVQAAKNPEDLGIPSFWFNRRDSKQVKKTVEGFLFPDTYEFDPKMDAEAILKVMIGRFLETAEEIGFVDTVQKNLSVSPFEALIVASLAEAESGVAKDLPKIARVAYNRTYKQKPAMPLQFDVTANYWLQLKGSAAKHSGQLSQKELNDPKNPYNSVSQTGLPPGPIDNPGKAALEGAMKPATGPWLFFVAVDKDGNSAFAVTDAEHEKNIDKACANGIKLSCD</sequence>
<dbReference type="HAMAP" id="MF_02065">
    <property type="entry name" value="MltG"/>
    <property type="match status" value="1"/>
</dbReference>
<evidence type="ECO:0000256" key="8">
    <source>
        <dbReference type="SAM" id="MobiDB-lite"/>
    </source>
</evidence>
<dbReference type="PANTHER" id="PTHR30518:SF2">
    <property type="entry name" value="ENDOLYTIC MUREIN TRANSGLYCOSYLASE"/>
    <property type="match status" value="1"/>
</dbReference>
<evidence type="ECO:0000256" key="3">
    <source>
        <dbReference type="ARBA" id="ARBA00022989"/>
    </source>
</evidence>
<feature type="region of interest" description="Disordered" evidence="8">
    <location>
        <begin position="312"/>
        <end position="342"/>
    </location>
</feature>
<feature type="site" description="Important for catalytic activity" evidence="7">
    <location>
        <position position="265"/>
    </location>
</feature>
<feature type="transmembrane region" description="Helical" evidence="7">
    <location>
        <begin position="34"/>
        <end position="55"/>
    </location>
</feature>
<dbReference type="NCBIfam" id="TIGR00247">
    <property type="entry name" value="endolytic transglycosylase MltG"/>
    <property type="match status" value="1"/>
</dbReference>
<keyword evidence="1 7" id="KW-1003">Cell membrane</keyword>
<gene>
    <name evidence="7" type="primary">mltG</name>
    <name evidence="9" type="ORF">C8E87_5338</name>
</gene>
<proteinExistence type="inferred from homology"/>
<evidence type="ECO:0000313" key="9">
    <source>
        <dbReference type="EMBL" id="TDO41602.1"/>
    </source>
</evidence>
<keyword evidence="10" id="KW-1185">Reference proteome</keyword>